<evidence type="ECO:0000256" key="6">
    <source>
        <dbReference type="RuleBase" id="RU361156"/>
    </source>
</evidence>
<dbReference type="SUPFAM" id="SSF53474">
    <property type="entry name" value="alpha/beta-Hydrolases"/>
    <property type="match status" value="1"/>
</dbReference>
<dbReference type="InterPro" id="IPR001563">
    <property type="entry name" value="Peptidase_S10"/>
</dbReference>
<reference evidence="7 8" key="1">
    <citation type="submission" date="2014-04" db="EMBL/GenBank/DDBJ databases">
        <authorList>
            <consortium name="DOE Joint Genome Institute"/>
            <person name="Kuo A."/>
            <person name="Tarkka M."/>
            <person name="Buscot F."/>
            <person name="Kohler A."/>
            <person name="Nagy L.G."/>
            <person name="Floudas D."/>
            <person name="Copeland A."/>
            <person name="Barry K.W."/>
            <person name="Cichocki N."/>
            <person name="Veneault-Fourrey C."/>
            <person name="LaButti K."/>
            <person name="Lindquist E.A."/>
            <person name="Lipzen A."/>
            <person name="Lundell T."/>
            <person name="Morin E."/>
            <person name="Murat C."/>
            <person name="Sun H."/>
            <person name="Tunlid A."/>
            <person name="Henrissat B."/>
            <person name="Grigoriev I.V."/>
            <person name="Hibbett D.S."/>
            <person name="Martin F."/>
            <person name="Nordberg H.P."/>
            <person name="Cantor M.N."/>
            <person name="Hua S.X."/>
        </authorList>
    </citation>
    <scope>NUCLEOTIDE SEQUENCE [LARGE SCALE GENOMIC DNA]</scope>
    <source>
        <strain evidence="7 8">F 1598</strain>
    </source>
</reference>
<keyword evidence="3 6" id="KW-0645">Protease</keyword>
<feature type="chain" id="PRO_5006514407" description="Carboxypeptidase" evidence="6">
    <location>
        <begin position="21"/>
        <end position="491"/>
    </location>
</feature>
<comment type="similarity">
    <text evidence="1 6">Belongs to the peptidase S10 family.</text>
</comment>
<dbReference type="Gene3D" id="3.40.50.1820">
    <property type="entry name" value="alpha/beta hydrolase"/>
    <property type="match status" value="1"/>
</dbReference>
<keyword evidence="6" id="KW-0732">Signal</keyword>
<evidence type="ECO:0000256" key="1">
    <source>
        <dbReference type="ARBA" id="ARBA00009431"/>
    </source>
</evidence>
<evidence type="ECO:0000256" key="3">
    <source>
        <dbReference type="ARBA" id="ARBA00022670"/>
    </source>
</evidence>
<dbReference type="PANTHER" id="PTHR11802:SF64">
    <property type="entry name" value="CARBOXYPEPTIDASE"/>
    <property type="match status" value="1"/>
</dbReference>
<dbReference type="EC" id="3.4.16.-" evidence="6"/>
<dbReference type="GO" id="GO:0000324">
    <property type="term" value="C:fungal-type vacuole"/>
    <property type="evidence" value="ECO:0007669"/>
    <property type="project" value="TreeGrafter"/>
</dbReference>
<dbReference type="InterPro" id="IPR018202">
    <property type="entry name" value="Ser_caboxypep_ser_AS"/>
</dbReference>
<reference evidence="8" key="2">
    <citation type="submission" date="2015-01" db="EMBL/GenBank/DDBJ databases">
        <title>Evolutionary Origins and Diversification of the Mycorrhizal Mutualists.</title>
        <authorList>
            <consortium name="DOE Joint Genome Institute"/>
            <consortium name="Mycorrhizal Genomics Consortium"/>
            <person name="Kohler A."/>
            <person name="Kuo A."/>
            <person name="Nagy L.G."/>
            <person name="Floudas D."/>
            <person name="Copeland A."/>
            <person name="Barry K.W."/>
            <person name="Cichocki N."/>
            <person name="Veneault-Fourrey C."/>
            <person name="LaButti K."/>
            <person name="Lindquist E.A."/>
            <person name="Lipzen A."/>
            <person name="Lundell T."/>
            <person name="Morin E."/>
            <person name="Murat C."/>
            <person name="Riley R."/>
            <person name="Ohm R."/>
            <person name="Sun H."/>
            <person name="Tunlid A."/>
            <person name="Henrissat B."/>
            <person name="Grigoriev I.V."/>
            <person name="Hibbett D.S."/>
            <person name="Martin F."/>
        </authorList>
    </citation>
    <scope>NUCLEOTIDE SEQUENCE [LARGE SCALE GENOMIC DNA]</scope>
    <source>
        <strain evidence="8">F 1598</strain>
    </source>
</reference>
<feature type="signal peptide" evidence="6">
    <location>
        <begin position="1"/>
        <end position="20"/>
    </location>
</feature>
<evidence type="ECO:0000256" key="2">
    <source>
        <dbReference type="ARBA" id="ARBA00022645"/>
    </source>
</evidence>
<dbReference type="AlphaFoldDB" id="A0A0C3EX77"/>
<dbReference type="PROSITE" id="PS00131">
    <property type="entry name" value="CARBOXYPEPT_SER_SER"/>
    <property type="match status" value="1"/>
</dbReference>
<gene>
    <name evidence="7" type="ORF">PILCRDRAFT_81931</name>
</gene>
<dbReference type="GO" id="GO:0006508">
    <property type="term" value="P:proteolysis"/>
    <property type="evidence" value="ECO:0007669"/>
    <property type="project" value="UniProtKB-KW"/>
</dbReference>
<keyword evidence="5" id="KW-0325">Glycoprotein</keyword>
<accession>A0A0C3EX77</accession>
<dbReference type="Pfam" id="PF00450">
    <property type="entry name" value="Peptidase_S10"/>
    <property type="match status" value="1"/>
</dbReference>
<organism evidence="7 8">
    <name type="scientific">Piloderma croceum (strain F 1598)</name>
    <dbReference type="NCBI Taxonomy" id="765440"/>
    <lineage>
        <taxon>Eukaryota</taxon>
        <taxon>Fungi</taxon>
        <taxon>Dikarya</taxon>
        <taxon>Basidiomycota</taxon>
        <taxon>Agaricomycotina</taxon>
        <taxon>Agaricomycetes</taxon>
        <taxon>Agaricomycetidae</taxon>
        <taxon>Atheliales</taxon>
        <taxon>Atheliaceae</taxon>
        <taxon>Piloderma</taxon>
    </lineage>
</organism>
<evidence type="ECO:0000313" key="8">
    <source>
        <dbReference type="Proteomes" id="UP000054166"/>
    </source>
</evidence>
<evidence type="ECO:0000256" key="5">
    <source>
        <dbReference type="ARBA" id="ARBA00023180"/>
    </source>
</evidence>
<dbReference type="PRINTS" id="PR00724">
    <property type="entry name" value="CRBOXYPTASEC"/>
</dbReference>
<name>A0A0C3EX77_PILCF</name>
<dbReference type="GO" id="GO:0004185">
    <property type="term" value="F:serine-type carboxypeptidase activity"/>
    <property type="evidence" value="ECO:0007669"/>
    <property type="project" value="UniProtKB-UniRule"/>
</dbReference>
<dbReference type="Gene3D" id="1.10.287.410">
    <property type="match status" value="1"/>
</dbReference>
<dbReference type="MEROPS" id="S10.008"/>
<dbReference type="Proteomes" id="UP000054166">
    <property type="component" value="Unassembled WGS sequence"/>
</dbReference>
<dbReference type="InterPro" id="IPR029058">
    <property type="entry name" value="AB_hydrolase_fold"/>
</dbReference>
<keyword evidence="4 6" id="KW-0378">Hydrolase</keyword>
<proteinExistence type="inferred from homology"/>
<sequence>MLLNALVGILATQLASGVFGGQIPTVNGVLGGVPSDPATRSITDISLRAASARTPGKLRITENSGICETTAGVYQAAGYGDLTSSESIWYVFWFFAARKNPDTAPLVIWLNGGPGSSSMLGLFQEHGPCRITNDSSSVTPNKYSWNNNVNIMYIDQPVGAGFSYGDETVGTSEEAASDLWKFMQIFLKDSRFQKYANRSLGIWGESYGGHYGYFRHFHSYFLQQNTAISNGSVQGVPMNLKYMGVGDGLTDPITQYPGFLTYAASNPYHPLVNSSEINKANKLYTKSGGCKDQITACNNGGSNAVCSAAQNYCNNDILEPLAGNYDVYYVLATNPDPYPPNITNYLNSIRTKIGAAVPWQESNDDIYNHFAQTGDWMRTSKPLLETVIDAGVRTLIYDGDADYILNFNGVEAMVDSLQTKFSTQYSQQSFANYTVNGTKAGLFKNAGTFSYVRIFGAGHEVPAYKYGNLDYGQAAAQFFSQIMSNSSLSST</sequence>
<dbReference type="STRING" id="765440.A0A0C3EX77"/>
<protein>
    <recommendedName>
        <fullName evidence="6">Carboxypeptidase</fullName>
        <ecNumber evidence="6">3.4.16.-</ecNumber>
    </recommendedName>
</protein>
<dbReference type="PANTHER" id="PTHR11802">
    <property type="entry name" value="SERINE PROTEASE FAMILY S10 SERINE CARBOXYPEPTIDASE"/>
    <property type="match status" value="1"/>
</dbReference>
<evidence type="ECO:0000256" key="4">
    <source>
        <dbReference type="ARBA" id="ARBA00022801"/>
    </source>
</evidence>
<dbReference type="EMBL" id="KN833136">
    <property type="protein sequence ID" value="KIM72376.1"/>
    <property type="molecule type" value="Genomic_DNA"/>
</dbReference>
<keyword evidence="8" id="KW-1185">Reference proteome</keyword>
<dbReference type="HOGENOM" id="CLU_008523_10_3_1"/>
<evidence type="ECO:0000313" key="7">
    <source>
        <dbReference type="EMBL" id="KIM72376.1"/>
    </source>
</evidence>
<dbReference type="OrthoDB" id="443318at2759"/>
<keyword evidence="2 6" id="KW-0121">Carboxypeptidase</keyword>
<dbReference type="InParanoid" id="A0A0C3EX77"/>